<evidence type="ECO:0000313" key="9">
    <source>
        <dbReference type="Proteomes" id="UP000504604"/>
    </source>
</evidence>
<dbReference type="KEGG" id="sind:105162064"/>
<accession>A0A6I9TCH3</accession>
<dbReference type="RefSeq" id="XP_011078274.1">
    <property type="nucleotide sequence ID" value="XM_011079972.2"/>
</dbReference>
<dbReference type="Proteomes" id="UP000504604">
    <property type="component" value="Linkage group LG5"/>
</dbReference>
<dbReference type="PANTHER" id="PTHR11062:SF77">
    <property type="entry name" value="GLYCOSYLTRANSFERASE FAMILY EXOSTOSIN PROTEIN"/>
    <property type="match status" value="1"/>
</dbReference>
<keyword evidence="4" id="KW-0735">Signal-anchor</keyword>
<feature type="transmembrane region" description="Helical" evidence="7">
    <location>
        <begin position="18"/>
        <end position="36"/>
    </location>
</feature>
<evidence type="ECO:0000256" key="4">
    <source>
        <dbReference type="ARBA" id="ARBA00022968"/>
    </source>
</evidence>
<keyword evidence="9" id="KW-1185">Reference proteome</keyword>
<evidence type="ECO:0000256" key="1">
    <source>
        <dbReference type="ARBA" id="ARBA00004323"/>
    </source>
</evidence>
<feature type="domain" description="Exostosin GT47" evidence="8">
    <location>
        <begin position="311"/>
        <end position="592"/>
    </location>
</feature>
<evidence type="ECO:0000256" key="3">
    <source>
        <dbReference type="ARBA" id="ARBA00022676"/>
    </source>
</evidence>
<dbReference type="GeneID" id="105162064"/>
<sequence length="642" mass="73629">MDNGVIFLRLRDVNVKRLVSFVAILTAFLSLLHLLTNPYGNYSLILSHANDGLVSLVTGSKAFSNNSKLADSDTTHDGKGDRDDAFSSDDMRQKHAELETEEKILYQGSIFQREGHVNLNRSTTKGPFRGMINISAGKHCLELGYDERRERSRTDFTGGCSPEGSACNQQLTISKQTSVLTLDHKLGSGKSVLPVPTNLSLACNNPPKFKNTDQVQNGSLFSTDTSLRSGNPSSRKRVEQAMSITHMNSLLLSNYVVIKSKRPRWSSLRDQELEDAKFQIENAPLQRNISEVHSSLFRNYSMFKRSYELMESTLKVYVYREGEKPIFHLPYMRGIYASEGWFMKLMERNKQFVVKDPKKAHLFYLPFSSVKLRHALNASGFVSQKNMENHLKNYVDIIASKYHFWKKRGGADHFLVACHDWAPRFTRNIFGSSIRVLCNSNIARGFRIGKDVSLPVTYVRSAENPLKDIGGNLPSNKPILAFFAGGLHGYVRPLLLRHWHNKEPDMKIIGPMPRDIEGKARYREFMKSSKYCICAKGYEVHTPRVVESIYYGCVPVVISDNYVPPLFEVFNWESFALFIVEDDIPNLRNILLSVPQDRYMMMQSRLKIVRQYFLWHKIPEKYDLFHMILHSVWYNRVFQVSS</sequence>
<evidence type="ECO:0000256" key="7">
    <source>
        <dbReference type="SAM" id="Phobius"/>
    </source>
</evidence>
<proteinExistence type="inferred from homology"/>
<keyword evidence="7" id="KW-0472">Membrane</keyword>
<protein>
    <submittedName>
        <fullName evidence="10">Probable glycosyltransferase At3g07620</fullName>
    </submittedName>
</protein>
<feature type="compositionally biased region" description="Basic and acidic residues" evidence="6">
    <location>
        <begin position="70"/>
        <end position="92"/>
    </location>
</feature>
<dbReference type="AlphaFoldDB" id="A0A6I9TCH3"/>
<feature type="region of interest" description="Disordered" evidence="6">
    <location>
        <begin position="67"/>
        <end position="92"/>
    </location>
</feature>
<dbReference type="GO" id="GO:0000139">
    <property type="term" value="C:Golgi membrane"/>
    <property type="evidence" value="ECO:0007669"/>
    <property type="project" value="UniProtKB-SubCell"/>
</dbReference>
<evidence type="ECO:0000256" key="5">
    <source>
        <dbReference type="ARBA" id="ARBA00023034"/>
    </source>
</evidence>
<dbReference type="InParanoid" id="A0A6I9TCH3"/>
<dbReference type="FunCoup" id="A0A6I9TCH3">
    <property type="interactions" value="29"/>
</dbReference>
<keyword evidence="7" id="KW-1133">Transmembrane helix</keyword>
<reference evidence="10" key="1">
    <citation type="submission" date="2025-08" db="UniProtKB">
        <authorList>
            <consortium name="RefSeq"/>
        </authorList>
    </citation>
    <scope>IDENTIFICATION</scope>
</reference>
<organism evidence="9 10">
    <name type="scientific">Sesamum indicum</name>
    <name type="common">Oriental sesame</name>
    <name type="synonym">Sesamum orientale</name>
    <dbReference type="NCBI Taxonomy" id="4182"/>
    <lineage>
        <taxon>Eukaryota</taxon>
        <taxon>Viridiplantae</taxon>
        <taxon>Streptophyta</taxon>
        <taxon>Embryophyta</taxon>
        <taxon>Tracheophyta</taxon>
        <taxon>Spermatophyta</taxon>
        <taxon>Magnoliopsida</taxon>
        <taxon>eudicotyledons</taxon>
        <taxon>Gunneridae</taxon>
        <taxon>Pentapetalae</taxon>
        <taxon>asterids</taxon>
        <taxon>lamiids</taxon>
        <taxon>Lamiales</taxon>
        <taxon>Pedaliaceae</taxon>
        <taxon>Sesamum</taxon>
    </lineage>
</organism>
<dbReference type="InterPro" id="IPR040911">
    <property type="entry name" value="Exostosin_GT47"/>
</dbReference>
<dbReference type="PANTHER" id="PTHR11062">
    <property type="entry name" value="EXOSTOSIN HEPARAN SULFATE GLYCOSYLTRANSFERASE -RELATED"/>
    <property type="match status" value="1"/>
</dbReference>
<comment type="subcellular location">
    <subcellularLocation>
        <location evidence="1">Golgi apparatus membrane</location>
        <topology evidence="1">Single-pass type II membrane protein</topology>
    </subcellularLocation>
</comment>
<name>A0A6I9TCH3_SESIN</name>
<evidence type="ECO:0000256" key="2">
    <source>
        <dbReference type="ARBA" id="ARBA00010271"/>
    </source>
</evidence>
<keyword evidence="5" id="KW-0333">Golgi apparatus</keyword>
<evidence type="ECO:0000313" key="10">
    <source>
        <dbReference type="RefSeq" id="XP_011078274.1"/>
    </source>
</evidence>
<evidence type="ECO:0000256" key="6">
    <source>
        <dbReference type="SAM" id="MobiDB-lite"/>
    </source>
</evidence>
<gene>
    <name evidence="10" type="primary">LOC105162064</name>
</gene>
<dbReference type="GO" id="GO:0016757">
    <property type="term" value="F:glycosyltransferase activity"/>
    <property type="evidence" value="ECO:0007669"/>
    <property type="project" value="UniProtKB-KW"/>
</dbReference>
<keyword evidence="3" id="KW-0808">Transferase</keyword>
<dbReference type="Pfam" id="PF03016">
    <property type="entry name" value="Exostosin_GT47"/>
    <property type="match status" value="1"/>
</dbReference>
<dbReference type="InterPro" id="IPR004263">
    <property type="entry name" value="Exostosin"/>
</dbReference>
<evidence type="ECO:0000259" key="8">
    <source>
        <dbReference type="Pfam" id="PF03016"/>
    </source>
</evidence>
<comment type="similarity">
    <text evidence="2">Belongs to the glycosyltransferase 47 family.</text>
</comment>
<dbReference type="OrthoDB" id="1924787at2759"/>
<keyword evidence="7" id="KW-0812">Transmembrane</keyword>
<keyword evidence="3" id="KW-0328">Glycosyltransferase</keyword>